<dbReference type="OrthoDB" id="3264966at2"/>
<dbReference type="EMBL" id="JYJA01000038">
    <property type="protein sequence ID" value="KJL41254.1"/>
    <property type="molecule type" value="Genomic_DNA"/>
</dbReference>
<gene>
    <name evidence="1" type="ORF">RS82_03171</name>
</gene>
<comment type="caution">
    <text evidence="1">The sequence shown here is derived from an EMBL/GenBank/DDBJ whole genome shotgun (WGS) entry which is preliminary data.</text>
</comment>
<accession>A0A0M2HAR8</accession>
<organism evidence="1 2">
    <name type="scientific">Microbacterium trichothecenolyticum</name>
    <name type="common">Aureobacterium trichothecenolyticum</name>
    <dbReference type="NCBI Taxonomy" id="69370"/>
    <lineage>
        <taxon>Bacteria</taxon>
        <taxon>Bacillati</taxon>
        <taxon>Actinomycetota</taxon>
        <taxon>Actinomycetes</taxon>
        <taxon>Micrococcales</taxon>
        <taxon>Microbacteriaceae</taxon>
        <taxon>Microbacterium</taxon>
    </lineage>
</organism>
<dbReference type="Pfam" id="PF18986">
    <property type="entry name" value="DUF5719"/>
    <property type="match status" value="1"/>
</dbReference>
<dbReference type="PATRIC" id="fig|69370.6.peg.3227"/>
<evidence type="ECO:0000313" key="2">
    <source>
        <dbReference type="Proteomes" id="UP000034098"/>
    </source>
</evidence>
<proteinExistence type="predicted"/>
<reference evidence="1 2" key="1">
    <citation type="submission" date="2015-02" db="EMBL/GenBank/DDBJ databases">
        <title>Draft genome sequences of ten Microbacterium spp. with emphasis on heavy metal contaminated environments.</title>
        <authorList>
            <person name="Corretto E."/>
        </authorList>
    </citation>
    <scope>NUCLEOTIDE SEQUENCE [LARGE SCALE GENOMIC DNA]</scope>
    <source>
        <strain evidence="1 2">DSM 8608</strain>
    </source>
</reference>
<dbReference type="InterPro" id="IPR043777">
    <property type="entry name" value="DUF5719"/>
</dbReference>
<dbReference type="RefSeq" id="WP_045301071.1">
    <property type="nucleotide sequence ID" value="NZ_JYJA01000038.1"/>
</dbReference>
<sequence>MSDRRVFRWATTSARLLIGTAVSVAAVVAVVTAVSVPWPTVVREPLSIPATPAPAASVIACDGGLLSIGRNPTAASTVTLAAPQSVIGGTADGEGAAEQQLQTTGVGPGPLAYTAEPRDGHAVDIAAIGAATANADDLSGFAVSACRPPLLDSWLVGGSGATGAADLVLLANPGAVPATVQLTVYGVDGPATPPGGADLVIAPGTQRVVPLAGLALGEETPVVRVSAVGAPIHASLQASITRTLTPGGVDQVGPIAHTENTQVMTGITVTRPTDADGATNETTVLRMLSPTLPATARVSVNSAGRTEPVGEPQELALEAGKPLELALNALPPGAYTVTVEADAPVVAAVWQATGISAGDDFAWYTPAPEVTVPSLLATPGGPTPSLTVVNPSGDPVTVDVTPVDGGSAINLTVPANGSVAIRLATRTLYLFDPAAPVRAGLSFAGDGALAGVPVWPADVATPEIVVYP</sequence>
<keyword evidence="2" id="KW-1185">Reference proteome</keyword>
<dbReference type="Proteomes" id="UP000034098">
    <property type="component" value="Unassembled WGS sequence"/>
</dbReference>
<evidence type="ECO:0008006" key="3">
    <source>
        <dbReference type="Google" id="ProtNLM"/>
    </source>
</evidence>
<evidence type="ECO:0000313" key="1">
    <source>
        <dbReference type="EMBL" id="KJL41254.1"/>
    </source>
</evidence>
<dbReference type="AlphaFoldDB" id="A0A0M2HAR8"/>
<protein>
    <recommendedName>
        <fullName evidence="3">Large extracellular alpha-helical protein</fullName>
    </recommendedName>
</protein>
<name>A0A0M2HAR8_MICTR</name>